<dbReference type="HOGENOM" id="CLU_1939581_0_0_1"/>
<dbReference type="AlphaFoldDB" id="A0A066WKA1"/>
<dbReference type="RefSeq" id="XP_013244785.1">
    <property type="nucleotide sequence ID" value="XM_013389331.1"/>
</dbReference>
<dbReference type="EMBL" id="JMSN01000016">
    <property type="protein sequence ID" value="KDN51449.1"/>
    <property type="molecule type" value="Genomic_DNA"/>
</dbReference>
<reference evidence="2 3" key="1">
    <citation type="submission" date="2014-05" db="EMBL/GenBank/DDBJ databases">
        <title>Draft genome sequence of a rare smut relative, Tilletiaria anomala UBC 951.</title>
        <authorList>
            <consortium name="DOE Joint Genome Institute"/>
            <person name="Toome M."/>
            <person name="Kuo A."/>
            <person name="Henrissat B."/>
            <person name="Lipzen A."/>
            <person name="Tritt A."/>
            <person name="Yoshinaga Y."/>
            <person name="Zane M."/>
            <person name="Barry K."/>
            <person name="Grigoriev I.V."/>
            <person name="Spatafora J.W."/>
            <person name="Aimea M.C."/>
        </authorList>
    </citation>
    <scope>NUCLEOTIDE SEQUENCE [LARGE SCALE GENOMIC DNA]</scope>
    <source>
        <strain evidence="2 3">UBC 951</strain>
    </source>
</reference>
<dbReference type="Proteomes" id="UP000027361">
    <property type="component" value="Unassembled WGS sequence"/>
</dbReference>
<comment type="caution">
    <text evidence="2">The sequence shown here is derived from an EMBL/GenBank/DDBJ whole genome shotgun (WGS) entry which is preliminary data.</text>
</comment>
<keyword evidence="1" id="KW-1133">Transmembrane helix</keyword>
<keyword evidence="1" id="KW-0812">Transmembrane</keyword>
<accession>A0A066WKA1</accession>
<keyword evidence="3" id="KW-1185">Reference proteome</keyword>
<keyword evidence="1" id="KW-0472">Membrane</keyword>
<evidence type="ECO:0000313" key="3">
    <source>
        <dbReference type="Proteomes" id="UP000027361"/>
    </source>
</evidence>
<organism evidence="2 3">
    <name type="scientific">Tilletiaria anomala (strain ATCC 24038 / CBS 436.72 / UBC 951)</name>
    <dbReference type="NCBI Taxonomy" id="1037660"/>
    <lineage>
        <taxon>Eukaryota</taxon>
        <taxon>Fungi</taxon>
        <taxon>Dikarya</taxon>
        <taxon>Basidiomycota</taxon>
        <taxon>Ustilaginomycotina</taxon>
        <taxon>Exobasidiomycetes</taxon>
        <taxon>Georgefischeriales</taxon>
        <taxon>Tilletiariaceae</taxon>
        <taxon>Tilletiaria</taxon>
    </lineage>
</organism>
<feature type="transmembrane region" description="Helical" evidence="1">
    <location>
        <begin position="37"/>
        <end position="57"/>
    </location>
</feature>
<proteinExistence type="predicted"/>
<protein>
    <submittedName>
        <fullName evidence="2">Uncharacterized protein</fullName>
    </submittedName>
</protein>
<dbReference type="GeneID" id="25267565"/>
<name>A0A066WKA1_TILAU</name>
<evidence type="ECO:0000256" key="1">
    <source>
        <dbReference type="SAM" id="Phobius"/>
    </source>
</evidence>
<feature type="transmembrane region" description="Helical" evidence="1">
    <location>
        <begin position="77"/>
        <end position="99"/>
    </location>
</feature>
<sequence length="130" mass="14236">MRGSFGLPQPPSIEIRSTKITMADLKDIRRRRWLRHIVIECSSPIASSSIAFISFCISDLTFNPQSRLFPKCTALTIKFISLAILALAAISTVVAAPTLAANKRNSSGQVAYYKAGLMSCITTLSRPLYV</sequence>
<gene>
    <name evidence="2" type="ORF">K437DRAFT_52073</name>
</gene>
<dbReference type="InParanoid" id="A0A066WKA1"/>
<evidence type="ECO:0000313" key="2">
    <source>
        <dbReference type="EMBL" id="KDN51449.1"/>
    </source>
</evidence>